<dbReference type="GO" id="GO:0046872">
    <property type="term" value="F:metal ion binding"/>
    <property type="evidence" value="ECO:0007669"/>
    <property type="project" value="UniProtKB-KW"/>
</dbReference>
<sequence>MLSLKRLTGSKAHLWQRISAIYLLLYIPLMALYIAFLPETNSLENIVGNLLYYCFFGYLSIVAYLLLLVHVWIGGRDILIDYIPRNRLTLWLNLYYLLLIVVTADLLALIVSVNPYL</sequence>
<keyword evidence="10" id="KW-0479">Metal-binding</keyword>
<evidence type="ECO:0000256" key="10">
    <source>
        <dbReference type="ARBA" id="ARBA00022723"/>
    </source>
</evidence>
<dbReference type="Proteomes" id="UP000504724">
    <property type="component" value="Chromosome"/>
</dbReference>
<dbReference type="Gene3D" id="1.20.1300.10">
    <property type="entry name" value="Fumarate reductase/succinate dehydrogenase, transmembrane subunit"/>
    <property type="match status" value="1"/>
</dbReference>
<evidence type="ECO:0000256" key="12">
    <source>
        <dbReference type="ARBA" id="ARBA00022989"/>
    </source>
</evidence>
<evidence type="ECO:0000313" key="17">
    <source>
        <dbReference type="Proteomes" id="UP000504724"/>
    </source>
</evidence>
<comment type="subcellular location">
    <subcellularLocation>
        <location evidence="3">Membrane</location>
        <topology evidence="3">Multi-pass membrane protein</topology>
    </subcellularLocation>
</comment>
<evidence type="ECO:0000256" key="2">
    <source>
        <dbReference type="ARBA" id="ARBA00004050"/>
    </source>
</evidence>
<keyword evidence="8" id="KW-0349">Heme</keyword>
<dbReference type="SUPFAM" id="SSF81343">
    <property type="entry name" value="Fumarate reductase respiratory complex transmembrane subunits"/>
    <property type="match status" value="1"/>
</dbReference>
<proteinExistence type="predicted"/>
<keyword evidence="9 15" id="KW-0812">Transmembrane</keyword>
<dbReference type="InterPro" id="IPR000701">
    <property type="entry name" value="SuccDH_FuR_B_TM-su"/>
</dbReference>
<keyword evidence="6" id="KW-0813">Transport</keyword>
<comment type="cofactor">
    <cofactor evidence="1">
        <name>heme</name>
        <dbReference type="ChEBI" id="CHEBI:30413"/>
    </cofactor>
</comment>
<comment type="function">
    <text evidence="2">Membrane-anchoring subunit of succinate dehydrogenase (SDH).</text>
</comment>
<dbReference type="InterPro" id="IPR034804">
    <property type="entry name" value="SQR/QFR_C/D"/>
</dbReference>
<name>A0A7D4TAG1_9GAMM</name>
<evidence type="ECO:0000256" key="4">
    <source>
        <dbReference type="ARBA" id="ARBA00005163"/>
    </source>
</evidence>
<dbReference type="KEGG" id="txa:HQN79_05640"/>
<evidence type="ECO:0000256" key="13">
    <source>
        <dbReference type="ARBA" id="ARBA00023004"/>
    </source>
</evidence>
<keyword evidence="12 15" id="KW-1133">Transmembrane helix</keyword>
<protein>
    <recommendedName>
        <fullName evidence="5">Succinate dehydrogenase hydrophobic membrane anchor subunit</fullName>
    </recommendedName>
</protein>
<keyword evidence="11" id="KW-0249">Electron transport</keyword>
<dbReference type="NCBIfam" id="TIGR02968">
    <property type="entry name" value="succ_dehyd_anc"/>
    <property type="match status" value="1"/>
</dbReference>
<feature type="transmembrane region" description="Helical" evidence="15">
    <location>
        <begin position="94"/>
        <end position="113"/>
    </location>
</feature>
<evidence type="ECO:0000313" key="16">
    <source>
        <dbReference type="EMBL" id="QKI89086.1"/>
    </source>
</evidence>
<evidence type="ECO:0000256" key="6">
    <source>
        <dbReference type="ARBA" id="ARBA00022448"/>
    </source>
</evidence>
<dbReference type="GO" id="GO:0016020">
    <property type="term" value="C:membrane"/>
    <property type="evidence" value="ECO:0007669"/>
    <property type="project" value="UniProtKB-SubCell"/>
</dbReference>
<evidence type="ECO:0000256" key="11">
    <source>
        <dbReference type="ARBA" id="ARBA00022982"/>
    </source>
</evidence>
<evidence type="ECO:0000256" key="3">
    <source>
        <dbReference type="ARBA" id="ARBA00004141"/>
    </source>
</evidence>
<organism evidence="16 17">
    <name type="scientific">Thiomicrorhabdus xiamenensis</name>
    <dbReference type="NCBI Taxonomy" id="2739063"/>
    <lineage>
        <taxon>Bacteria</taxon>
        <taxon>Pseudomonadati</taxon>
        <taxon>Pseudomonadota</taxon>
        <taxon>Gammaproteobacteria</taxon>
        <taxon>Thiotrichales</taxon>
        <taxon>Piscirickettsiaceae</taxon>
        <taxon>Thiomicrorhabdus</taxon>
    </lineage>
</organism>
<keyword evidence="7" id="KW-0816">Tricarboxylic acid cycle</keyword>
<feature type="transmembrane region" description="Helical" evidence="15">
    <location>
        <begin position="50"/>
        <end position="73"/>
    </location>
</feature>
<evidence type="ECO:0000256" key="15">
    <source>
        <dbReference type="SAM" id="Phobius"/>
    </source>
</evidence>
<dbReference type="InterPro" id="IPR014312">
    <property type="entry name" value="Succ_DH_anchor"/>
</dbReference>
<dbReference type="Pfam" id="PF01127">
    <property type="entry name" value="Sdh_cyt"/>
    <property type="match status" value="1"/>
</dbReference>
<evidence type="ECO:0000256" key="5">
    <source>
        <dbReference type="ARBA" id="ARBA00019425"/>
    </source>
</evidence>
<evidence type="ECO:0000256" key="14">
    <source>
        <dbReference type="ARBA" id="ARBA00023136"/>
    </source>
</evidence>
<dbReference type="GO" id="GO:0006099">
    <property type="term" value="P:tricarboxylic acid cycle"/>
    <property type="evidence" value="ECO:0007669"/>
    <property type="project" value="UniProtKB-UniPathway"/>
</dbReference>
<evidence type="ECO:0000256" key="8">
    <source>
        <dbReference type="ARBA" id="ARBA00022617"/>
    </source>
</evidence>
<gene>
    <name evidence="16" type="primary">sdhD</name>
    <name evidence="16" type="ORF">HQN79_05640</name>
</gene>
<accession>A0A7D4TAG1</accession>
<keyword evidence="13" id="KW-0408">Iron</keyword>
<feature type="transmembrane region" description="Helical" evidence="15">
    <location>
        <begin position="20"/>
        <end position="38"/>
    </location>
</feature>
<comment type="pathway">
    <text evidence="4">Carbohydrate metabolism; tricarboxylic acid cycle.</text>
</comment>
<evidence type="ECO:0000256" key="7">
    <source>
        <dbReference type="ARBA" id="ARBA00022532"/>
    </source>
</evidence>
<evidence type="ECO:0000256" key="9">
    <source>
        <dbReference type="ARBA" id="ARBA00022692"/>
    </source>
</evidence>
<keyword evidence="14 15" id="KW-0472">Membrane</keyword>
<keyword evidence="17" id="KW-1185">Reference proteome</keyword>
<dbReference type="UniPathway" id="UPA00223"/>
<evidence type="ECO:0000256" key="1">
    <source>
        <dbReference type="ARBA" id="ARBA00001971"/>
    </source>
</evidence>
<dbReference type="RefSeq" id="WP_173284897.1">
    <property type="nucleotide sequence ID" value="NZ_CP054020.1"/>
</dbReference>
<reference evidence="16 17" key="1">
    <citation type="submission" date="2020-05" db="EMBL/GenBank/DDBJ databases">
        <title>Thiomicrorhabdus sediminis sp.nov. and Thiomicrorhabdus xiamenensis sp.nov., novel sulfur-oxidizing bacteria isolated from coastal sediment.</title>
        <authorList>
            <person name="Liu X."/>
        </authorList>
    </citation>
    <scope>NUCLEOTIDE SEQUENCE [LARGE SCALE GENOMIC DNA]</scope>
    <source>
        <strain evidence="16 17">G2</strain>
    </source>
</reference>
<dbReference type="GO" id="GO:0020037">
    <property type="term" value="F:heme binding"/>
    <property type="evidence" value="ECO:0007669"/>
    <property type="project" value="InterPro"/>
</dbReference>
<dbReference type="EMBL" id="CP054020">
    <property type="protein sequence ID" value="QKI89086.1"/>
    <property type="molecule type" value="Genomic_DNA"/>
</dbReference>
<dbReference type="AlphaFoldDB" id="A0A7D4TAG1"/>